<proteinExistence type="predicted"/>
<name>A0A5R9L3N0_9BACT</name>
<evidence type="ECO:0000313" key="3">
    <source>
        <dbReference type="Proteomes" id="UP000306402"/>
    </source>
</evidence>
<keyword evidence="1" id="KW-0472">Membrane</keyword>
<evidence type="ECO:0000313" key="2">
    <source>
        <dbReference type="EMBL" id="TLV02870.1"/>
    </source>
</evidence>
<dbReference type="AlphaFoldDB" id="A0A5R9L3N0"/>
<feature type="transmembrane region" description="Helical" evidence="1">
    <location>
        <begin position="222"/>
        <end position="239"/>
    </location>
</feature>
<dbReference type="EMBL" id="VCEJ01000002">
    <property type="protein sequence ID" value="TLV02870.1"/>
    <property type="molecule type" value="Genomic_DNA"/>
</dbReference>
<keyword evidence="1" id="KW-1133">Transmembrane helix</keyword>
<keyword evidence="1" id="KW-0812">Transmembrane</keyword>
<feature type="transmembrane region" description="Helical" evidence="1">
    <location>
        <begin position="17"/>
        <end position="37"/>
    </location>
</feature>
<comment type="caution">
    <text evidence="2">The sequence shown here is derived from an EMBL/GenBank/DDBJ whole genome shotgun (WGS) entry which is preliminary data.</text>
</comment>
<sequence length="242" mass="26482">MEDISMNKTEFWFPGRWIGGTSMIVAPILMLVSQVLLVKFDFFYPYQLKAYYDHPNLLITAYSLYLAGNILLWPAAATIARYVGQKEPMLGLVGGTLVMFGLFARTFHYGINHMAFQLVNVQNLQSATKAIGDSYGAFHVVSTLSAAIMFGWIILAMGTYRSGMLNLIQSICLGLMSGLMLGVLKGASPFSIICSIGLLIAMLALGKKVLTDGQKPSTKNLVFWPLAIIVIITAMYLFGQAG</sequence>
<reference evidence="2 3" key="1">
    <citation type="submission" date="2019-05" db="EMBL/GenBank/DDBJ databases">
        <authorList>
            <person name="Qu J.-H."/>
        </authorList>
    </citation>
    <scope>NUCLEOTIDE SEQUENCE [LARGE SCALE GENOMIC DNA]</scope>
    <source>
        <strain evidence="2 3">T17</strain>
    </source>
</reference>
<feature type="transmembrane region" description="Helical" evidence="1">
    <location>
        <begin position="57"/>
        <end position="77"/>
    </location>
</feature>
<protein>
    <recommendedName>
        <fullName evidence="4">DUF4386 family protein</fullName>
    </recommendedName>
</protein>
<feature type="transmembrane region" description="Helical" evidence="1">
    <location>
        <begin position="89"/>
        <end position="111"/>
    </location>
</feature>
<accession>A0A5R9L3N0</accession>
<feature type="transmembrane region" description="Helical" evidence="1">
    <location>
        <begin position="136"/>
        <end position="157"/>
    </location>
</feature>
<organism evidence="2 3">
    <name type="scientific">Dyadobacter luticola</name>
    <dbReference type="NCBI Taxonomy" id="1979387"/>
    <lineage>
        <taxon>Bacteria</taxon>
        <taxon>Pseudomonadati</taxon>
        <taxon>Bacteroidota</taxon>
        <taxon>Cytophagia</taxon>
        <taxon>Cytophagales</taxon>
        <taxon>Spirosomataceae</taxon>
        <taxon>Dyadobacter</taxon>
    </lineage>
</organism>
<feature type="transmembrane region" description="Helical" evidence="1">
    <location>
        <begin position="164"/>
        <end position="184"/>
    </location>
</feature>
<dbReference type="Proteomes" id="UP000306402">
    <property type="component" value="Unassembled WGS sequence"/>
</dbReference>
<keyword evidence="3" id="KW-1185">Reference proteome</keyword>
<evidence type="ECO:0000256" key="1">
    <source>
        <dbReference type="SAM" id="Phobius"/>
    </source>
</evidence>
<feature type="transmembrane region" description="Helical" evidence="1">
    <location>
        <begin position="190"/>
        <end position="210"/>
    </location>
</feature>
<gene>
    <name evidence="2" type="ORF">FEN17_04460</name>
</gene>
<dbReference type="OrthoDB" id="3294110at2"/>
<evidence type="ECO:0008006" key="4">
    <source>
        <dbReference type="Google" id="ProtNLM"/>
    </source>
</evidence>
<dbReference type="RefSeq" id="WP_138364079.1">
    <property type="nucleotide sequence ID" value="NZ_VCEJ01000002.1"/>
</dbReference>